<dbReference type="GO" id="GO:0003677">
    <property type="term" value="F:DNA binding"/>
    <property type="evidence" value="ECO:0007669"/>
    <property type="project" value="UniProtKB-UniRule"/>
</dbReference>
<evidence type="ECO:0000259" key="4">
    <source>
        <dbReference type="PROSITE" id="PS50118"/>
    </source>
</evidence>
<feature type="DNA-binding region" description="HMG box" evidence="2">
    <location>
        <begin position="23"/>
        <end position="92"/>
    </location>
</feature>
<dbReference type="PROSITE" id="PS50118">
    <property type="entry name" value="HMG_BOX_2"/>
    <property type="match status" value="2"/>
</dbReference>
<protein>
    <submittedName>
        <fullName evidence="5">High mobility group protein</fullName>
    </submittedName>
</protein>
<keyword evidence="2" id="KW-0539">Nucleus</keyword>
<feature type="region of interest" description="Disordered" evidence="3">
    <location>
        <begin position="1"/>
        <end position="23"/>
    </location>
</feature>
<name>A0A196SE56_BLAHN</name>
<dbReference type="InterPro" id="IPR050342">
    <property type="entry name" value="HMGB"/>
</dbReference>
<dbReference type="PRINTS" id="PR00886">
    <property type="entry name" value="HIGHMOBLTY12"/>
</dbReference>
<dbReference type="EMBL" id="LXWW01000230">
    <property type="protein sequence ID" value="OAO14596.1"/>
    <property type="molecule type" value="Genomic_DNA"/>
</dbReference>
<dbReference type="OrthoDB" id="1919336at2759"/>
<dbReference type="CDD" id="cd00084">
    <property type="entry name" value="HMG-box_SF"/>
    <property type="match status" value="1"/>
</dbReference>
<sequence>MELGEGRIKIRKKRKQRKAPEAPKKALTPYIFFSQEVRPQVKASLPEGTKVTEIVRVIAERWSAMSNEEKAPYIKMAEDDKIRYSQQINAYDGPLHIPVSKKRGKQPKFPGAPKRAMSPFLFFSNEKRGIVQSENPDMKITEVSAKLGEMWRLMSDEEKKPYVERSRIDRDRYRSQQNEFKGKLPHAELGKSTASISAPIPSVVTSSQWNIPVADNAANSVYSRVYDIPSQQTTFTNISIPIGFNSRCLRTLSRVDIIQ</sequence>
<dbReference type="PANTHER" id="PTHR48112:SF22">
    <property type="entry name" value="MITOCHONDRIAL TRANSCRIPTION FACTOR A, ISOFORM B"/>
    <property type="match status" value="1"/>
</dbReference>
<evidence type="ECO:0000313" key="5">
    <source>
        <dbReference type="EMBL" id="OAO14596.1"/>
    </source>
</evidence>
<dbReference type="Proteomes" id="UP000078348">
    <property type="component" value="Unassembled WGS sequence"/>
</dbReference>
<dbReference type="Pfam" id="PF00505">
    <property type="entry name" value="HMG_box"/>
    <property type="match status" value="2"/>
</dbReference>
<dbReference type="PANTHER" id="PTHR48112">
    <property type="entry name" value="HIGH MOBILITY GROUP PROTEIN DSP1"/>
    <property type="match status" value="1"/>
</dbReference>
<dbReference type="InterPro" id="IPR009071">
    <property type="entry name" value="HMG_box_dom"/>
</dbReference>
<dbReference type="InterPro" id="IPR036910">
    <property type="entry name" value="HMG_box_dom_sf"/>
</dbReference>
<keyword evidence="6" id="KW-1185">Reference proteome</keyword>
<feature type="domain" description="HMG box" evidence="4">
    <location>
        <begin position="23"/>
        <end position="92"/>
    </location>
</feature>
<reference evidence="5 6" key="1">
    <citation type="submission" date="2016-05" db="EMBL/GenBank/DDBJ databases">
        <title>Nuclear genome of Blastocystis sp. subtype 1 NandII.</title>
        <authorList>
            <person name="Gentekaki E."/>
            <person name="Curtis B."/>
            <person name="Stairs C."/>
            <person name="Eme L."/>
            <person name="Herman E."/>
            <person name="Klimes V."/>
            <person name="Arias M.C."/>
            <person name="Elias M."/>
            <person name="Hilliou F."/>
            <person name="Klute M."/>
            <person name="Malik S.-B."/>
            <person name="Pightling A."/>
            <person name="Rachubinski R."/>
            <person name="Salas D."/>
            <person name="Schlacht A."/>
            <person name="Suga H."/>
            <person name="Archibald J."/>
            <person name="Ball S.G."/>
            <person name="Clark G."/>
            <person name="Dacks J."/>
            <person name="Van Der Giezen M."/>
            <person name="Tsaousis A."/>
            <person name="Roger A."/>
        </authorList>
    </citation>
    <scope>NUCLEOTIDE SEQUENCE [LARGE SCALE GENOMIC DNA]</scope>
    <source>
        <strain evidence="6">ATCC 50177 / NandII</strain>
    </source>
</reference>
<proteinExistence type="predicted"/>
<keyword evidence="1 2" id="KW-0238">DNA-binding</keyword>
<evidence type="ECO:0000313" key="6">
    <source>
        <dbReference type="Proteomes" id="UP000078348"/>
    </source>
</evidence>
<feature type="domain" description="HMG box" evidence="4">
    <location>
        <begin position="113"/>
        <end position="181"/>
    </location>
</feature>
<organism evidence="5 6">
    <name type="scientific">Blastocystis sp. subtype 1 (strain ATCC 50177 / NandII)</name>
    <dbReference type="NCBI Taxonomy" id="478820"/>
    <lineage>
        <taxon>Eukaryota</taxon>
        <taxon>Sar</taxon>
        <taxon>Stramenopiles</taxon>
        <taxon>Bigyra</taxon>
        <taxon>Opalozoa</taxon>
        <taxon>Opalinata</taxon>
        <taxon>Blastocystidae</taxon>
        <taxon>Blastocystis</taxon>
    </lineage>
</organism>
<evidence type="ECO:0000256" key="2">
    <source>
        <dbReference type="PROSITE-ProRule" id="PRU00267"/>
    </source>
</evidence>
<dbReference type="SMART" id="SM00398">
    <property type="entry name" value="HMG"/>
    <property type="match status" value="2"/>
</dbReference>
<gene>
    <name evidence="5" type="ORF">AV274_3702</name>
</gene>
<dbReference type="AlphaFoldDB" id="A0A196SE56"/>
<comment type="caution">
    <text evidence="5">The sequence shown here is derived from an EMBL/GenBank/DDBJ whole genome shotgun (WGS) entry which is preliminary data.</text>
</comment>
<dbReference type="SUPFAM" id="SSF47095">
    <property type="entry name" value="HMG-box"/>
    <property type="match status" value="2"/>
</dbReference>
<dbReference type="STRING" id="478820.A0A196SE56"/>
<evidence type="ECO:0000256" key="3">
    <source>
        <dbReference type="SAM" id="MobiDB-lite"/>
    </source>
</evidence>
<accession>A0A196SE56</accession>
<dbReference type="GO" id="GO:0005634">
    <property type="term" value="C:nucleus"/>
    <property type="evidence" value="ECO:0007669"/>
    <property type="project" value="UniProtKB-UniRule"/>
</dbReference>
<evidence type="ECO:0000256" key="1">
    <source>
        <dbReference type="ARBA" id="ARBA00023125"/>
    </source>
</evidence>
<dbReference type="Gene3D" id="1.10.30.10">
    <property type="entry name" value="High mobility group box domain"/>
    <property type="match status" value="2"/>
</dbReference>
<feature type="DNA-binding region" description="HMG box" evidence="2">
    <location>
        <begin position="113"/>
        <end position="181"/>
    </location>
</feature>